<evidence type="ECO:0000313" key="2">
    <source>
        <dbReference type="Proteomes" id="UP001150266"/>
    </source>
</evidence>
<keyword evidence="2" id="KW-1185">Reference proteome</keyword>
<organism evidence="1 2">
    <name type="scientific">Lentinula aciculospora</name>
    <dbReference type="NCBI Taxonomy" id="153920"/>
    <lineage>
        <taxon>Eukaryota</taxon>
        <taxon>Fungi</taxon>
        <taxon>Dikarya</taxon>
        <taxon>Basidiomycota</taxon>
        <taxon>Agaricomycotina</taxon>
        <taxon>Agaricomycetes</taxon>
        <taxon>Agaricomycetidae</taxon>
        <taxon>Agaricales</taxon>
        <taxon>Marasmiineae</taxon>
        <taxon>Omphalotaceae</taxon>
        <taxon>Lentinula</taxon>
    </lineage>
</organism>
<dbReference type="AlphaFoldDB" id="A0A9W9ATV7"/>
<dbReference type="Proteomes" id="UP001150266">
    <property type="component" value="Unassembled WGS sequence"/>
</dbReference>
<dbReference type="EMBL" id="JAOTPV010000001">
    <property type="protein sequence ID" value="KAJ4490438.1"/>
    <property type="molecule type" value="Genomic_DNA"/>
</dbReference>
<protein>
    <submittedName>
        <fullName evidence="1">Uncharacterized protein</fullName>
    </submittedName>
</protein>
<name>A0A9W9ATV7_9AGAR</name>
<evidence type="ECO:0000313" key="1">
    <source>
        <dbReference type="EMBL" id="KAJ4490438.1"/>
    </source>
</evidence>
<comment type="caution">
    <text evidence="1">The sequence shown here is derived from an EMBL/GenBank/DDBJ whole genome shotgun (WGS) entry which is preliminary data.</text>
</comment>
<gene>
    <name evidence="1" type="ORF">J3R30DRAFT_3421822</name>
</gene>
<dbReference type="OrthoDB" id="2865823at2759"/>
<proteinExistence type="predicted"/>
<reference evidence="1" key="1">
    <citation type="submission" date="2022-08" db="EMBL/GenBank/DDBJ databases">
        <title>A Global Phylogenomic Analysis of the Shiitake Genus Lentinula.</title>
        <authorList>
            <consortium name="DOE Joint Genome Institute"/>
            <person name="Sierra-Patev S."/>
            <person name="Min B."/>
            <person name="Naranjo-Ortiz M."/>
            <person name="Looney B."/>
            <person name="Konkel Z."/>
            <person name="Slot J.C."/>
            <person name="Sakamoto Y."/>
            <person name="Steenwyk J.L."/>
            <person name="Rokas A."/>
            <person name="Carro J."/>
            <person name="Camarero S."/>
            <person name="Ferreira P."/>
            <person name="Molpeceres G."/>
            <person name="Ruiz-Duenas F.J."/>
            <person name="Serrano A."/>
            <person name="Henrissat B."/>
            <person name="Drula E."/>
            <person name="Hughes K.W."/>
            <person name="Mata J.L."/>
            <person name="Ishikawa N.K."/>
            <person name="Vargas-Isla R."/>
            <person name="Ushijima S."/>
            <person name="Smith C.A."/>
            <person name="Ahrendt S."/>
            <person name="Andreopoulos W."/>
            <person name="He G."/>
            <person name="Labutti K."/>
            <person name="Lipzen A."/>
            <person name="Ng V."/>
            <person name="Riley R."/>
            <person name="Sandor L."/>
            <person name="Barry K."/>
            <person name="Martinez A.T."/>
            <person name="Xiao Y."/>
            <person name="Gibbons J.G."/>
            <person name="Terashima K."/>
            <person name="Grigoriev I.V."/>
            <person name="Hibbett D.S."/>
        </authorList>
    </citation>
    <scope>NUCLEOTIDE SEQUENCE</scope>
    <source>
        <strain evidence="1">JLM2183</strain>
    </source>
</reference>
<sequence>MPTEISTVPFPVMRYSKDPLFPLEIIQLIIHEVWSLPLTTAERTQFMKIYPLVNSQWLNVFARKSSTHVHLISGSHAMMYDASTFGKSFVYSTLAGMNGFTVRNSARSFTVHCLKPSVKQQERRPTLMYPMGLSSYVFCIRLQQKIFLNFDGQVAIQFSNEAVGLMDLCNVEFPPALKAIRKNALPVRNLVRSSWSTRLSGIQAVHAIPLYRVLTEFAEMATQYTTYTIPLIYEYI</sequence>
<accession>A0A9W9ATV7</accession>